<dbReference type="Gene3D" id="2.60.40.10">
    <property type="entry name" value="Immunoglobulins"/>
    <property type="match status" value="1"/>
</dbReference>
<keyword evidence="4" id="KW-1185">Reference proteome</keyword>
<feature type="chain" id="PRO_5047185253" evidence="1">
    <location>
        <begin position="21"/>
        <end position="348"/>
    </location>
</feature>
<feature type="signal peptide" evidence="1">
    <location>
        <begin position="1"/>
        <end position="20"/>
    </location>
</feature>
<sequence>MKKIITILMAAFIAISNVNAQSADFDINILMQPATIAQNATGTLNVSTGNNGNRDIVANSLRITISVGTNAEIIGLAGTTDPRWTVQSLTTGTNNTIRLSNTGGTMTSAAGINPVADINIIVKGTVQGGPSSITGTIGYITANNPLLGGLPNASQGNTQTANDNSTTSLTVAGLLPVRLASFDASASKCTTTLNWKSAAEVNFKNYVVEYSTDGVRYSAFTTVDGKGSNATYSAAHNPAQGKAYYRLKMVNVDGSFEYSRIIPLSINCDKNTVLVYPNPTSSVLNVNISNNNNTTTDAFLVDATGRKVMVAKLRNGSNQLNVSNFSRGMYTLSLNNNGTIENIKVAID</sequence>
<comment type="caution">
    <text evidence="3">The sequence shown here is derived from an EMBL/GenBank/DDBJ whole genome shotgun (WGS) entry which is preliminary data.</text>
</comment>
<dbReference type="NCBIfam" id="TIGR04183">
    <property type="entry name" value="Por_Secre_tail"/>
    <property type="match status" value="1"/>
</dbReference>
<reference evidence="4" key="1">
    <citation type="journal article" date="2019" name="Int. J. Syst. Evol. Microbiol.">
        <title>The Global Catalogue of Microorganisms (GCM) 10K type strain sequencing project: providing services to taxonomists for standard genome sequencing and annotation.</title>
        <authorList>
            <consortium name="The Broad Institute Genomics Platform"/>
            <consortium name="The Broad Institute Genome Sequencing Center for Infectious Disease"/>
            <person name="Wu L."/>
            <person name="Ma J."/>
        </authorList>
    </citation>
    <scope>NUCLEOTIDE SEQUENCE [LARGE SCALE GENOMIC DNA]</scope>
    <source>
        <strain evidence="4">CECT 8289</strain>
    </source>
</reference>
<organism evidence="3 4">
    <name type="scientific">Ferruginibacter yonginensis</name>
    <dbReference type="NCBI Taxonomy" id="1310416"/>
    <lineage>
        <taxon>Bacteria</taxon>
        <taxon>Pseudomonadati</taxon>
        <taxon>Bacteroidota</taxon>
        <taxon>Chitinophagia</taxon>
        <taxon>Chitinophagales</taxon>
        <taxon>Chitinophagaceae</taxon>
        <taxon>Ferruginibacter</taxon>
    </lineage>
</organism>
<proteinExistence type="predicted"/>
<name>A0ABV8QP91_9BACT</name>
<accession>A0ABV8QP91</accession>
<dbReference type="Pfam" id="PF18962">
    <property type="entry name" value="Por_Secre_tail"/>
    <property type="match status" value="1"/>
</dbReference>
<evidence type="ECO:0000259" key="2">
    <source>
        <dbReference type="Pfam" id="PF18962"/>
    </source>
</evidence>
<evidence type="ECO:0000313" key="4">
    <source>
        <dbReference type="Proteomes" id="UP001595907"/>
    </source>
</evidence>
<dbReference type="InterPro" id="IPR026444">
    <property type="entry name" value="Secre_tail"/>
</dbReference>
<keyword evidence="1" id="KW-0732">Signal</keyword>
<dbReference type="Proteomes" id="UP001595907">
    <property type="component" value="Unassembled WGS sequence"/>
</dbReference>
<evidence type="ECO:0000256" key="1">
    <source>
        <dbReference type="SAM" id="SignalP"/>
    </source>
</evidence>
<evidence type="ECO:0000313" key="3">
    <source>
        <dbReference type="EMBL" id="MFC4261562.1"/>
    </source>
</evidence>
<dbReference type="EMBL" id="JBHSCZ010000001">
    <property type="protein sequence ID" value="MFC4261562.1"/>
    <property type="molecule type" value="Genomic_DNA"/>
</dbReference>
<gene>
    <name evidence="3" type="ORF">ACFOWM_01610</name>
</gene>
<feature type="domain" description="Secretion system C-terminal sorting" evidence="2">
    <location>
        <begin position="275"/>
        <end position="340"/>
    </location>
</feature>
<dbReference type="InterPro" id="IPR013783">
    <property type="entry name" value="Ig-like_fold"/>
</dbReference>
<dbReference type="RefSeq" id="WP_379706140.1">
    <property type="nucleotide sequence ID" value="NZ_JBHSCZ010000001.1"/>
</dbReference>
<protein>
    <submittedName>
        <fullName evidence="3">T9SS type A sorting domain-containing protein</fullName>
    </submittedName>
</protein>